<accession>A0A7T0PX71</accession>
<keyword evidence="2" id="KW-1185">Reference proteome</keyword>
<dbReference type="Proteomes" id="UP000594637">
    <property type="component" value="Chromosome"/>
</dbReference>
<proteinExistence type="predicted"/>
<gene>
    <name evidence="1" type="ORF">ID810_02475</name>
</gene>
<sequence>MGRWASPELYDALARRAGLARRILGETPDPRPRLRTLRVQLTASGACEVCAVLDDGGRVRGAGARLESHRGRWLLTGLEIA</sequence>
<dbReference type="Pfam" id="PF20060">
    <property type="entry name" value="DUF6459"/>
    <property type="match status" value="1"/>
</dbReference>
<dbReference type="EMBL" id="CP063989">
    <property type="protein sequence ID" value="QPL06504.1"/>
    <property type="molecule type" value="Genomic_DNA"/>
</dbReference>
<name>A0A7T0PX71_9ACTO</name>
<protein>
    <submittedName>
        <fullName evidence="1">Uncharacterized protein</fullName>
    </submittedName>
</protein>
<evidence type="ECO:0000313" key="2">
    <source>
        <dbReference type="Proteomes" id="UP000594637"/>
    </source>
</evidence>
<dbReference type="AlphaFoldDB" id="A0A7T0PX71"/>
<dbReference type="KEGG" id="arep:ID810_02475"/>
<evidence type="ECO:0000313" key="1">
    <source>
        <dbReference type="EMBL" id="QPL06504.1"/>
    </source>
</evidence>
<dbReference type="InterPro" id="IPR045596">
    <property type="entry name" value="DUF6459"/>
</dbReference>
<reference evidence="1 2" key="1">
    <citation type="submission" date="2020-11" db="EMBL/GenBank/DDBJ databases">
        <title>Actinomyces sp. ZJ750.</title>
        <authorList>
            <person name="Zhou J."/>
        </authorList>
    </citation>
    <scope>NUCLEOTIDE SEQUENCE [LARGE SCALE GENOMIC DNA]</scope>
    <source>
        <strain evidence="1 2">ZJ750</strain>
    </source>
</reference>
<organism evidence="1 2">
    <name type="scientific">Actinomyces respiraculi</name>
    <dbReference type="NCBI Taxonomy" id="2744574"/>
    <lineage>
        <taxon>Bacteria</taxon>
        <taxon>Bacillati</taxon>
        <taxon>Actinomycetota</taxon>
        <taxon>Actinomycetes</taxon>
        <taxon>Actinomycetales</taxon>
        <taxon>Actinomycetaceae</taxon>
        <taxon>Actinomyces</taxon>
    </lineage>
</organism>